<reference evidence="12" key="1">
    <citation type="submission" date="2025-08" db="UniProtKB">
        <authorList>
            <consortium name="RefSeq"/>
        </authorList>
    </citation>
    <scope>IDENTIFICATION</scope>
    <source>
        <tissue evidence="12">Whole body pupa</tissue>
    </source>
</reference>
<evidence type="ECO:0000256" key="3">
    <source>
        <dbReference type="ARBA" id="ARBA00022598"/>
    </source>
</evidence>
<dbReference type="InterPro" id="IPR014729">
    <property type="entry name" value="Rossmann-like_a/b/a_fold"/>
</dbReference>
<dbReference type="SUPFAM" id="SSF47323">
    <property type="entry name" value="Anticodon-binding domain of a subclass of class I aminoacyl-tRNA synthetases"/>
    <property type="match status" value="1"/>
</dbReference>
<dbReference type="InterPro" id="IPR001278">
    <property type="entry name" value="Arg-tRNA-ligase"/>
</dbReference>
<evidence type="ECO:0000313" key="12">
    <source>
        <dbReference type="RefSeq" id="XP_037889738.1"/>
    </source>
</evidence>
<dbReference type="PANTHER" id="PTHR11956">
    <property type="entry name" value="ARGINYL-TRNA SYNTHETASE"/>
    <property type="match status" value="1"/>
</dbReference>
<keyword evidence="4 9" id="KW-0547">Nucleotide-binding</keyword>
<dbReference type="GO" id="GO:0005524">
    <property type="term" value="F:ATP binding"/>
    <property type="evidence" value="ECO:0007669"/>
    <property type="project" value="UniProtKB-KW"/>
</dbReference>
<dbReference type="SMART" id="SM00836">
    <property type="entry name" value="DALR_1"/>
    <property type="match status" value="1"/>
</dbReference>
<evidence type="ECO:0000313" key="11">
    <source>
        <dbReference type="Proteomes" id="UP000092443"/>
    </source>
</evidence>
<comment type="catalytic activity">
    <reaction evidence="8">
        <text>tRNA(Arg) + L-arginine + ATP = L-arginyl-tRNA(Arg) + AMP + diphosphate</text>
        <dbReference type="Rhea" id="RHEA:20301"/>
        <dbReference type="Rhea" id="RHEA-COMP:9658"/>
        <dbReference type="Rhea" id="RHEA-COMP:9673"/>
        <dbReference type="ChEBI" id="CHEBI:30616"/>
        <dbReference type="ChEBI" id="CHEBI:32682"/>
        <dbReference type="ChEBI" id="CHEBI:33019"/>
        <dbReference type="ChEBI" id="CHEBI:78442"/>
        <dbReference type="ChEBI" id="CHEBI:78513"/>
        <dbReference type="ChEBI" id="CHEBI:456215"/>
        <dbReference type="EC" id="6.1.1.19"/>
    </reaction>
</comment>
<feature type="domain" description="DALR anticodon binding" evidence="10">
    <location>
        <begin position="94"/>
        <end position="221"/>
    </location>
</feature>
<evidence type="ECO:0000256" key="9">
    <source>
        <dbReference type="RuleBase" id="RU363038"/>
    </source>
</evidence>
<dbReference type="AlphaFoldDB" id="A0A9C5YYX7"/>
<accession>A0A9C5YYX7</accession>
<dbReference type="Pfam" id="PF00750">
    <property type="entry name" value="tRNA-synt_1d"/>
    <property type="match status" value="1"/>
</dbReference>
<evidence type="ECO:0000256" key="1">
    <source>
        <dbReference type="ARBA" id="ARBA00005594"/>
    </source>
</evidence>
<dbReference type="RefSeq" id="XP_037889738.1">
    <property type="nucleotide sequence ID" value="XM_038033810.1"/>
</dbReference>
<evidence type="ECO:0000256" key="2">
    <source>
        <dbReference type="ARBA" id="ARBA00012837"/>
    </source>
</evidence>
<dbReference type="SUPFAM" id="SSF52374">
    <property type="entry name" value="Nucleotidylyl transferase"/>
    <property type="match status" value="1"/>
</dbReference>
<keyword evidence="7 9" id="KW-0030">Aminoacyl-tRNA synthetase</keyword>
<dbReference type="Gene3D" id="1.10.730.10">
    <property type="entry name" value="Isoleucyl-tRNA Synthetase, Domain 1"/>
    <property type="match status" value="1"/>
</dbReference>
<keyword evidence="6 9" id="KW-0648">Protein biosynthesis</keyword>
<dbReference type="InterPro" id="IPR009080">
    <property type="entry name" value="tRNAsynth_Ia_anticodon-bd"/>
</dbReference>
<evidence type="ECO:0000256" key="8">
    <source>
        <dbReference type="ARBA" id="ARBA00049339"/>
    </source>
</evidence>
<evidence type="ECO:0000256" key="5">
    <source>
        <dbReference type="ARBA" id="ARBA00022840"/>
    </source>
</evidence>
<dbReference type="InterPro" id="IPR008909">
    <property type="entry name" value="DALR_anticod-bd"/>
</dbReference>
<dbReference type="GeneID" id="119637634"/>
<name>A0A9C5YYX7_9MUSC</name>
<evidence type="ECO:0000259" key="10">
    <source>
        <dbReference type="SMART" id="SM00836"/>
    </source>
</evidence>
<dbReference type="GO" id="GO:0006420">
    <property type="term" value="P:arginyl-tRNA aminoacylation"/>
    <property type="evidence" value="ECO:0007669"/>
    <property type="project" value="InterPro"/>
</dbReference>
<sequence length="221" mass="25074">MEKMKAEVGRKLKTRSGDTIELTDLLDEGLKRSLAELMEKERDKVLTPEELRAAQESMAYGCIKCADLSHTLLNDYVFSFDKMLEDRGNIAVYLLYACSCLCSITRNGGKDFSQLNNVLETVKIKLGYEIESKLAKTLLRLQEIKTLLKISKGLLLHLLYEYCYKVCTTLSEFYDDCHCIAKNEYGVIIKVKCSRILLSEGTALILKECSYILGLEPAEEI</sequence>
<organism evidence="11 12">
    <name type="scientific">Glossina fuscipes</name>
    <dbReference type="NCBI Taxonomy" id="7396"/>
    <lineage>
        <taxon>Eukaryota</taxon>
        <taxon>Metazoa</taxon>
        <taxon>Ecdysozoa</taxon>
        <taxon>Arthropoda</taxon>
        <taxon>Hexapoda</taxon>
        <taxon>Insecta</taxon>
        <taxon>Pterygota</taxon>
        <taxon>Neoptera</taxon>
        <taxon>Endopterygota</taxon>
        <taxon>Diptera</taxon>
        <taxon>Brachycera</taxon>
        <taxon>Muscomorpha</taxon>
        <taxon>Hippoboscoidea</taxon>
        <taxon>Glossinidae</taxon>
        <taxon>Glossina</taxon>
    </lineage>
</organism>
<evidence type="ECO:0000256" key="6">
    <source>
        <dbReference type="ARBA" id="ARBA00022917"/>
    </source>
</evidence>
<keyword evidence="11" id="KW-1185">Reference proteome</keyword>
<dbReference type="InterPro" id="IPR035684">
    <property type="entry name" value="ArgRS_core"/>
</dbReference>
<dbReference type="Proteomes" id="UP000092443">
    <property type="component" value="Unplaced"/>
</dbReference>
<dbReference type="PANTHER" id="PTHR11956:SF5">
    <property type="entry name" value="ARGININE--TRNA LIGASE, CYTOPLASMIC"/>
    <property type="match status" value="1"/>
</dbReference>
<dbReference type="EC" id="6.1.1.19" evidence="2"/>
<dbReference type="Gene3D" id="3.40.50.620">
    <property type="entry name" value="HUPs"/>
    <property type="match status" value="1"/>
</dbReference>
<gene>
    <name evidence="12" type="primary">LOC119637634</name>
</gene>
<dbReference type="Pfam" id="PF05746">
    <property type="entry name" value="DALR_1"/>
    <property type="match status" value="1"/>
</dbReference>
<protein>
    <recommendedName>
        <fullName evidence="2">arginine--tRNA ligase</fullName>
        <ecNumber evidence="2">6.1.1.19</ecNumber>
    </recommendedName>
</protein>
<proteinExistence type="inferred from homology"/>
<keyword evidence="5 9" id="KW-0067">ATP-binding</keyword>
<dbReference type="GO" id="GO:0004814">
    <property type="term" value="F:arginine-tRNA ligase activity"/>
    <property type="evidence" value="ECO:0007669"/>
    <property type="project" value="UniProtKB-EC"/>
</dbReference>
<evidence type="ECO:0000256" key="4">
    <source>
        <dbReference type="ARBA" id="ARBA00022741"/>
    </source>
</evidence>
<dbReference type="KEGG" id="gfs:119637634"/>
<keyword evidence="3 9" id="KW-0436">Ligase</keyword>
<comment type="similarity">
    <text evidence="1 9">Belongs to the class-I aminoacyl-tRNA synthetase family.</text>
</comment>
<evidence type="ECO:0000256" key="7">
    <source>
        <dbReference type="ARBA" id="ARBA00023146"/>
    </source>
</evidence>